<feature type="domain" description="Phosphatidic acid phosphatase type 2/haloperoxidase" evidence="2">
    <location>
        <begin position="58"/>
        <end position="174"/>
    </location>
</feature>
<dbReference type="SUPFAM" id="SSF48317">
    <property type="entry name" value="Acid phosphatase/Vanadium-dependent haloperoxidase"/>
    <property type="match status" value="1"/>
</dbReference>
<keyword evidence="4" id="KW-1185">Reference proteome</keyword>
<comment type="caution">
    <text evidence="3">The sequence shown here is derived from an EMBL/GenBank/DDBJ whole genome shotgun (WGS) entry which is preliminary data.</text>
</comment>
<feature type="transmembrane region" description="Helical" evidence="1">
    <location>
        <begin position="105"/>
        <end position="125"/>
    </location>
</feature>
<sequence>MLNGVLEWDRDLLVFLNTAGGETYDAFWQWATVAVNWVPLFLILLILIYRKLGAKSLVGLLLVLAFCMLFTATCTDLVKLTFARLRPVNDPDIRPLLRVIRGSSSYSFFSGHAANSFAATTLLYLMLRKKMVWIGAFFIWPMIFSYSRLYLGLHFPTDILVGALFGVLAASLCYLIYSRSNLFKAFKVLDSK</sequence>
<dbReference type="RefSeq" id="WP_097443404.1">
    <property type="nucleotide sequence ID" value="NZ_NBWU01000005.1"/>
</dbReference>
<keyword evidence="1" id="KW-0812">Transmembrane</keyword>
<dbReference type="Gene3D" id="1.20.144.10">
    <property type="entry name" value="Phosphatidic acid phosphatase type 2/haloperoxidase"/>
    <property type="match status" value="1"/>
</dbReference>
<dbReference type="EMBL" id="NBWU01000005">
    <property type="protein sequence ID" value="PCE63451.1"/>
    <property type="molecule type" value="Genomic_DNA"/>
</dbReference>
<dbReference type="Proteomes" id="UP000219559">
    <property type="component" value="Unassembled WGS sequence"/>
</dbReference>
<dbReference type="OrthoDB" id="9789113at2"/>
<evidence type="ECO:0000313" key="4">
    <source>
        <dbReference type="Proteomes" id="UP000219559"/>
    </source>
</evidence>
<dbReference type="InterPro" id="IPR000326">
    <property type="entry name" value="PAP2/HPO"/>
</dbReference>
<evidence type="ECO:0000256" key="1">
    <source>
        <dbReference type="SAM" id="Phobius"/>
    </source>
</evidence>
<feature type="transmembrane region" description="Helical" evidence="1">
    <location>
        <begin position="159"/>
        <end position="177"/>
    </location>
</feature>
<gene>
    <name evidence="3" type="ORF">B7P33_14660</name>
</gene>
<dbReference type="PANTHER" id="PTHR14969">
    <property type="entry name" value="SPHINGOSINE-1-PHOSPHATE PHOSPHOHYDROLASE"/>
    <property type="match status" value="1"/>
</dbReference>
<dbReference type="InterPro" id="IPR036938">
    <property type="entry name" value="PAP2/HPO_sf"/>
</dbReference>
<feature type="transmembrane region" description="Helical" evidence="1">
    <location>
        <begin position="60"/>
        <end position="85"/>
    </location>
</feature>
<proteinExistence type="predicted"/>
<evidence type="ECO:0000259" key="2">
    <source>
        <dbReference type="SMART" id="SM00014"/>
    </source>
</evidence>
<name>A0A2A4G4U2_9FLAO</name>
<feature type="transmembrane region" description="Helical" evidence="1">
    <location>
        <begin position="27"/>
        <end position="48"/>
    </location>
</feature>
<accession>A0A2A4G4U2</accession>
<dbReference type="AlphaFoldDB" id="A0A2A4G4U2"/>
<organism evidence="3 4">
    <name type="scientific">Sediminicola luteus</name>
    <dbReference type="NCBI Taxonomy" id="319238"/>
    <lineage>
        <taxon>Bacteria</taxon>
        <taxon>Pseudomonadati</taxon>
        <taxon>Bacteroidota</taxon>
        <taxon>Flavobacteriia</taxon>
        <taxon>Flavobacteriales</taxon>
        <taxon>Flavobacteriaceae</taxon>
        <taxon>Sediminicola</taxon>
    </lineage>
</organism>
<keyword evidence="1" id="KW-0472">Membrane</keyword>
<protein>
    <recommendedName>
        <fullName evidence="2">Phosphatidic acid phosphatase type 2/haloperoxidase domain-containing protein</fullName>
    </recommendedName>
</protein>
<feature type="transmembrane region" description="Helical" evidence="1">
    <location>
        <begin position="132"/>
        <end position="153"/>
    </location>
</feature>
<dbReference type="SMART" id="SM00014">
    <property type="entry name" value="acidPPc"/>
    <property type="match status" value="1"/>
</dbReference>
<keyword evidence="1" id="KW-1133">Transmembrane helix</keyword>
<dbReference type="PANTHER" id="PTHR14969:SF13">
    <property type="entry name" value="AT30094P"/>
    <property type="match status" value="1"/>
</dbReference>
<reference evidence="3 4" key="1">
    <citation type="submission" date="2017-04" db="EMBL/GenBank/DDBJ databases">
        <title>A new member of the family Flavobacteriaceae isolated from ascidians.</title>
        <authorList>
            <person name="Chen L."/>
        </authorList>
    </citation>
    <scope>NUCLEOTIDE SEQUENCE [LARGE SCALE GENOMIC DNA]</scope>
    <source>
        <strain evidence="3 4">HQA918</strain>
    </source>
</reference>
<evidence type="ECO:0000313" key="3">
    <source>
        <dbReference type="EMBL" id="PCE63451.1"/>
    </source>
</evidence>
<dbReference type="Pfam" id="PF01569">
    <property type="entry name" value="PAP2"/>
    <property type="match status" value="1"/>
</dbReference>